<organism evidence="1">
    <name type="scientific">Octopus bimaculoides</name>
    <name type="common">California two-spotted octopus</name>
    <dbReference type="NCBI Taxonomy" id="37653"/>
    <lineage>
        <taxon>Eukaryota</taxon>
        <taxon>Metazoa</taxon>
        <taxon>Spiralia</taxon>
        <taxon>Lophotrochozoa</taxon>
        <taxon>Mollusca</taxon>
        <taxon>Cephalopoda</taxon>
        <taxon>Coleoidea</taxon>
        <taxon>Octopodiformes</taxon>
        <taxon>Octopoda</taxon>
        <taxon>Incirrata</taxon>
        <taxon>Octopodidae</taxon>
        <taxon>Octopus</taxon>
    </lineage>
</organism>
<protein>
    <submittedName>
        <fullName evidence="1">Uncharacterized protein</fullName>
    </submittedName>
</protein>
<dbReference type="EMBL" id="KQ419490">
    <property type="protein sequence ID" value="KOF83430.1"/>
    <property type="molecule type" value="Genomic_DNA"/>
</dbReference>
<dbReference type="OMA" id="DIFHELN"/>
<dbReference type="OrthoDB" id="6140090at2759"/>
<dbReference type="KEGG" id="obi:106873205"/>
<reference evidence="1" key="1">
    <citation type="submission" date="2015-07" db="EMBL/GenBank/DDBJ databases">
        <title>MeaNS - Measles Nucleotide Surveillance Program.</title>
        <authorList>
            <person name="Tran T."/>
            <person name="Druce J."/>
        </authorList>
    </citation>
    <scope>NUCLEOTIDE SEQUENCE</scope>
    <source>
        <strain evidence="1">UCB-OBI-ISO-001</strain>
        <tissue evidence="1">Gonad</tissue>
    </source>
</reference>
<dbReference type="STRING" id="37653.A0A0L8H3S9"/>
<dbReference type="InterPro" id="IPR012337">
    <property type="entry name" value="RNaseH-like_sf"/>
</dbReference>
<sequence>MSGDIECNIKSKILKHNFFALQVDESTDITGKAQLLVFVCFINDEAIVEDFLCCKELPETRNGQDVFDVLNLYLEYCGLNWKICVGICTDGAPAMAGCLKSFVPIAQKQNPNIIHTHCFIHREALVAKTLGPELKSALDMVVKIVNYIKMRPLKCRQFAKFCVGMEADHSTLIHHTEIRWLSRGKVLSRFYELREELLTFCLQENLKDFVECLSDDHWCPKLAYLADIFHELNLLNNGMQGRNENILFSTDKINTFQKKLTIWKKHIALGNITVHNIFSSLQIYLMHFTNLNSISISLVNHSSLCGSVSP</sequence>
<dbReference type="PANTHER" id="PTHR45913">
    <property type="entry name" value="EPM2A-INTERACTING PROTEIN 1"/>
    <property type="match status" value="1"/>
</dbReference>
<gene>
    <name evidence="1" type="ORF">OCBIM_22023865mg</name>
</gene>
<dbReference type="PANTHER" id="PTHR45913:SF19">
    <property type="entry name" value="LOW QUALITY PROTEIN: ZINC FINGER BED DOMAIN-CONTAINING PROTEIN 5-LIKE"/>
    <property type="match status" value="1"/>
</dbReference>
<proteinExistence type="predicted"/>
<name>A0A0L8H3S9_OCTBM</name>
<evidence type="ECO:0000313" key="1">
    <source>
        <dbReference type="EMBL" id="KOF83430.1"/>
    </source>
</evidence>
<accession>A0A0L8H3S9</accession>
<dbReference type="SUPFAM" id="SSF53098">
    <property type="entry name" value="Ribonuclease H-like"/>
    <property type="match status" value="1"/>
</dbReference>
<dbReference type="AlphaFoldDB" id="A0A0L8H3S9"/>